<accession>A0A9Q8LEQ9</accession>
<reference evidence="2" key="2">
    <citation type="journal article" date="2022" name="Microb. Genom.">
        <title>A chromosome-scale genome assembly of the tomato pathogen Cladosporium fulvum reveals a compartmentalized genome architecture and the presence of a dispensable chromosome.</title>
        <authorList>
            <person name="Zaccaron A.Z."/>
            <person name="Chen L.H."/>
            <person name="Samaras A."/>
            <person name="Stergiopoulos I."/>
        </authorList>
    </citation>
    <scope>NUCLEOTIDE SEQUENCE</scope>
    <source>
        <strain evidence="2">Race5_Kim</strain>
    </source>
</reference>
<gene>
    <name evidence="2" type="ORF">CLAFUR5_04991</name>
</gene>
<evidence type="ECO:0000313" key="2">
    <source>
        <dbReference type="EMBL" id="UJO16053.1"/>
    </source>
</evidence>
<dbReference type="RefSeq" id="XP_047760419.1">
    <property type="nucleotide sequence ID" value="XM_047904139.1"/>
</dbReference>
<evidence type="ECO:0000313" key="3">
    <source>
        <dbReference type="Proteomes" id="UP000756132"/>
    </source>
</evidence>
<dbReference type="OrthoDB" id="10647296at2759"/>
<dbReference type="GeneID" id="71984869"/>
<dbReference type="Proteomes" id="UP000756132">
    <property type="component" value="Chromosome 4"/>
</dbReference>
<dbReference type="KEGG" id="ffu:CLAFUR5_04991"/>
<sequence>MPKGKLKVPKGSNKSMMKKERKLLAFLQQDGQLRSDAELHDLLRWGNTHGFNTRLELRQLINGNLPQGTSGRCLDDLRLKPVYSERVLLDHLRSTWRLPANANRQSLLEWGQLNGRTTWQSLRQLGNNIVRGDSSLPPPPPAKRAPAANTLPSASAAGSLAQHKLRSKITVLAHQACDLIDCENSDAAAMNWTKMASDMTPSDLAILTHLQLIGQLPLQANLQSLLALGRECEFSRNALREAGNEIRFGEPCESQEAYRERLGYLARQGVECMRSALQNETPGVDGKRIAAIEFINRFKLDEQEPGQHLWRQTSTRDEDLVDYKYPSAFTTARLDNANQSRSRPLDAPASPLMTEPWMSPRQEPLLQPDMSLHAAGDQMINDQPASRSTAQHAWPEHMKTLAQSFDETDQDEQTLEERENRGFTVDDLTNFDAVQTKRFSDLHELDPMRRHGQQQALSCFTTAGIAKHKRSSLFALPDDRNRDGWHVDAGDTSVFENNLASELENGVFVQYDRELDLPARLHVTNGKLLDDMDIDGV</sequence>
<keyword evidence="3" id="KW-1185">Reference proteome</keyword>
<name>A0A9Q8LEQ9_PASFU</name>
<dbReference type="EMBL" id="CP090166">
    <property type="protein sequence ID" value="UJO16053.1"/>
    <property type="molecule type" value="Genomic_DNA"/>
</dbReference>
<dbReference type="AlphaFoldDB" id="A0A9Q8LEQ9"/>
<reference evidence="2" key="1">
    <citation type="submission" date="2021-12" db="EMBL/GenBank/DDBJ databases">
        <authorList>
            <person name="Zaccaron A."/>
            <person name="Stergiopoulos I."/>
        </authorList>
    </citation>
    <scope>NUCLEOTIDE SEQUENCE</scope>
    <source>
        <strain evidence="2">Race5_Kim</strain>
    </source>
</reference>
<organism evidence="2 3">
    <name type="scientific">Passalora fulva</name>
    <name type="common">Tomato leaf mold</name>
    <name type="synonym">Cladosporium fulvum</name>
    <dbReference type="NCBI Taxonomy" id="5499"/>
    <lineage>
        <taxon>Eukaryota</taxon>
        <taxon>Fungi</taxon>
        <taxon>Dikarya</taxon>
        <taxon>Ascomycota</taxon>
        <taxon>Pezizomycotina</taxon>
        <taxon>Dothideomycetes</taxon>
        <taxon>Dothideomycetidae</taxon>
        <taxon>Mycosphaerellales</taxon>
        <taxon>Mycosphaerellaceae</taxon>
        <taxon>Fulvia</taxon>
    </lineage>
</organism>
<dbReference type="OMA" id="RECITCE"/>
<protein>
    <submittedName>
        <fullName evidence="2">Uncharacterized protein</fullName>
    </submittedName>
</protein>
<proteinExistence type="predicted"/>
<feature type="region of interest" description="Disordered" evidence="1">
    <location>
        <begin position="129"/>
        <end position="149"/>
    </location>
</feature>
<evidence type="ECO:0000256" key="1">
    <source>
        <dbReference type="SAM" id="MobiDB-lite"/>
    </source>
</evidence>
<feature type="region of interest" description="Disordered" evidence="1">
    <location>
        <begin position="336"/>
        <end position="361"/>
    </location>
</feature>